<reference evidence="2" key="1">
    <citation type="journal article" date="2019" name="Int. J. Syst. Evol. Microbiol.">
        <title>The Global Catalogue of Microorganisms (GCM) 10K type strain sequencing project: providing services to taxonomists for standard genome sequencing and annotation.</title>
        <authorList>
            <consortium name="The Broad Institute Genomics Platform"/>
            <consortium name="The Broad Institute Genome Sequencing Center for Infectious Disease"/>
            <person name="Wu L."/>
            <person name="Ma J."/>
        </authorList>
    </citation>
    <scope>NUCLEOTIDE SEQUENCE [LARGE SCALE GENOMIC DNA]</scope>
    <source>
        <strain evidence="2">XZYJ18</strain>
    </source>
</reference>
<keyword evidence="2" id="KW-1185">Reference proteome</keyword>
<protein>
    <submittedName>
        <fullName evidence="1">DUF664 domain-containing protein</fullName>
    </submittedName>
</protein>
<accession>A0ABV9ZIU5</accession>
<evidence type="ECO:0000313" key="2">
    <source>
        <dbReference type="Proteomes" id="UP001596175"/>
    </source>
</evidence>
<gene>
    <name evidence="1" type="ORF">ACFPK1_18330</name>
</gene>
<dbReference type="EMBL" id="JBHSKG010000009">
    <property type="protein sequence ID" value="MFC5140205.1"/>
    <property type="molecule type" value="Genomic_DNA"/>
</dbReference>
<sequence>MPSEFPEPTDARGDRGDVLVGYLDFFRERVVEKLRELPAAGTTRSGVPSGWSPLELAHHLRHVERRWLEWGFLGAAIDDPWADERDGRWAVPDGAGLEDVVAELRAQGERSRAVVAAHALEEVGQPGPRWRGAPPATLERILLHLVQEYARHLGHLDVVVELATGAAGE</sequence>
<evidence type="ECO:0000313" key="1">
    <source>
        <dbReference type="EMBL" id="MFC5140205.1"/>
    </source>
</evidence>
<organism evidence="1 2">
    <name type="scientific">Actinomycetospora rhizophila</name>
    <dbReference type="NCBI Taxonomy" id="1416876"/>
    <lineage>
        <taxon>Bacteria</taxon>
        <taxon>Bacillati</taxon>
        <taxon>Actinomycetota</taxon>
        <taxon>Actinomycetes</taxon>
        <taxon>Pseudonocardiales</taxon>
        <taxon>Pseudonocardiaceae</taxon>
        <taxon>Actinomycetospora</taxon>
    </lineage>
</organism>
<dbReference type="InterPro" id="IPR034660">
    <property type="entry name" value="DinB/YfiT-like"/>
</dbReference>
<dbReference type="Proteomes" id="UP001596175">
    <property type="component" value="Unassembled WGS sequence"/>
</dbReference>
<dbReference type="InterPro" id="IPR007061">
    <property type="entry name" value="MST-like"/>
</dbReference>
<dbReference type="Gene3D" id="1.20.120.450">
    <property type="entry name" value="dinb family like domain"/>
    <property type="match status" value="1"/>
</dbReference>
<name>A0ABV9ZIU5_9PSEU</name>
<dbReference type="Pfam" id="PF04978">
    <property type="entry name" value="MST"/>
    <property type="match status" value="1"/>
</dbReference>
<dbReference type="SUPFAM" id="SSF109854">
    <property type="entry name" value="DinB/YfiT-like putative metalloenzymes"/>
    <property type="match status" value="1"/>
</dbReference>
<proteinExistence type="predicted"/>
<dbReference type="RefSeq" id="WP_378022371.1">
    <property type="nucleotide sequence ID" value="NZ_JBHSKG010000009.1"/>
</dbReference>
<comment type="caution">
    <text evidence="1">The sequence shown here is derived from an EMBL/GenBank/DDBJ whole genome shotgun (WGS) entry which is preliminary data.</text>
</comment>